<sequence length="76" mass="8535">MHHQEEVGPEELTSHQHLAGQFKSSKGPGDEKKRRNVPGYGSGGEQLKMIIISLITFYYSVFLFINLAIYVPGFPL</sequence>
<keyword evidence="2" id="KW-0812">Transmembrane</keyword>
<gene>
    <name evidence="3" type="primary">Cnig_chr_II.g8189</name>
    <name evidence="3" type="ORF">B9Z55_008189</name>
</gene>
<evidence type="ECO:0000313" key="4">
    <source>
        <dbReference type="Proteomes" id="UP000230233"/>
    </source>
</evidence>
<evidence type="ECO:0000256" key="2">
    <source>
        <dbReference type="SAM" id="Phobius"/>
    </source>
</evidence>
<evidence type="ECO:0000256" key="1">
    <source>
        <dbReference type="SAM" id="MobiDB-lite"/>
    </source>
</evidence>
<reference evidence="4" key="1">
    <citation type="submission" date="2017-10" db="EMBL/GenBank/DDBJ databases">
        <title>Rapid genome shrinkage in a self-fertile nematode reveals novel sperm competition proteins.</title>
        <authorList>
            <person name="Yin D."/>
            <person name="Schwarz E.M."/>
            <person name="Thomas C.G."/>
            <person name="Felde R.L."/>
            <person name="Korf I.F."/>
            <person name="Cutter A.D."/>
            <person name="Schartner C.M."/>
            <person name="Ralston E.J."/>
            <person name="Meyer B.J."/>
            <person name="Haag E.S."/>
        </authorList>
    </citation>
    <scope>NUCLEOTIDE SEQUENCE [LARGE SCALE GENOMIC DNA]</scope>
    <source>
        <strain evidence="4">JU1422</strain>
    </source>
</reference>
<dbReference type="EMBL" id="PDUG01000002">
    <property type="protein sequence ID" value="PIC49650.1"/>
    <property type="molecule type" value="Genomic_DNA"/>
</dbReference>
<keyword evidence="2" id="KW-1133">Transmembrane helix</keyword>
<evidence type="ECO:0000313" key="3">
    <source>
        <dbReference type="EMBL" id="PIC49650.1"/>
    </source>
</evidence>
<protein>
    <submittedName>
        <fullName evidence="3">Uncharacterized protein</fullName>
    </submittedName>
</protein>
<organism evidence="3 4">
    <name type="scientific">Caenorhabditis nigoni</name>
    <dbReference type="NCBI Taxonomy" id="1611254"/>
    <lineage>
        <taxon>Eukaryota</taxon>
        <taxon>Metazoa</taxon>
        <taxon>Ecdysozoa</taxon>
        <taxon>Nematoda</taxon>
        <taxon>Chromadorea</taxon>
        <taxon>Rhabditida</taxon>
        <taxon>Rhabditina</taxon>
        <taxon>Rhabditomorpha</taxon>
        <taxon>Rhabditoidea</taxon>
        <taxon>Rhabditidae</taxon>
        <taxon>Peloderinae</taxon>
        <taxon>Caenorhabditis</taxon>
    </lineage>
</organism>
<dbReference type="Proteomes" id="UP000230233">
    <property type="component" value="Chromosome II"/>
</dbReference>
<proteinExistence type="predicted"/>
<comment type="caution">
    <text evidence="3">The sequence shown here is derived from an EMBL/GenBank/DDBJ whole genome shotgun (WGS) entry which is preliminary data.</text>
</comment>
<name>A0A2G5VD29_9PELO</name>
<keyword evidence="2" id="KW-0472">Membrane</keyword>
<keyword evidence="4" id="KW-1185">Reference proteome</keyword>
<feature type="region of interest" description="Disordered" evidence="1">
    <location>
        <begin position="1"/>
        <end position="43"/>
    </location>
</feature>
<accession>A0A2G5VD29</accession>
<dbReference type="AlphaFoldDB" id="A0A2G5VD29"/>
<feature type="transmembrane region" description="Helical" evidence="2">
    <location>
        <begin position="50"/>
        <end position="71"/>
    </location>
</feature>